<feature type="binding site" evidence="7">
    <location>
        <position position="119"/>
    </location>
    <ligand>
        <name>[4Fe-4S] cluster</name>
        <dbReference type="ChEBI" id="CHEBI:49883"/>
        <label>2</label>
    </ligand>
</feature>
<feature type="domain" description="4Fe-4S ferredoxin-type" evidence="8">
    <location>
        <begin position="83"/>
        <end position="112"/>
    </location>
</feature>
<proteinExistence type="predicted"/>
<feature type="binding site" evidence="7">
    <location>
        <position position="60"/>
    </location>
    <ligand>
        <name>[4Fe-4S] cluster</name>
        <dbReference type="ChEBI" id="CHEBI:49883"/>
        <label>3</label>
    </ligand>
</feature>
<protein>
    <submittedName>
        <fullName evidence="9">Formate dehydrogenase iron-sulfur subunit</fullName>
    </submittedName>
</protein>
<feature type="binding site" evidence="7">
    <location>
        <position position="92"/>
    </location>
    <ligand>
        <name>[4Fe-4S] cluster</name>
        <dbReference type="ChEBI" id="CHEBI:49883"/>
        <label>4</label>
    </ligand>
</feature>
<dbReference type="GO" id="GO:0015944">
    <property type="term" value="P:formate oxidation"/>
    <property type="evidence" value="ECO:0007669"/>
    <property type="project" value="InterPro"/>
</dbReference>
<dbReference type="GO" id="GO:0051539">
    <property type="term" value="F:4 iron, 4 sulfur cluster binding"/>
    <property type="evidence" value="ECO:0007669"/>
    <property type="project" value="UniProtKB-KW"/>
</dbReference>
<dbReference type="GO" id="GO:0030313">
    <property type="term" value="C:cell envelope"/>
    <property type="evidence" value="ECO:0007669"/>
    <property type="project" value="UniProtKB-SubCell"/>
</dbReference>
<keyword evidence="3 7" id="KW-0479">Metal-binding</keyword>
<dbReference type="GO" id="GO:0046872">
    <property type="term" value="F:metal ion binding"/>
    <property type="evidence" value="ECO:0007669"/>
    <property type="project" value="UniProtKB-KW"/>
</dbReference>
<dbReference type="GO" id="GO:0045333">
    <property type="term" value="P:cellular respiration"/>
    <property type="evidence" value="ECO:0007669"/>
    <property type="project" value="InterPro"/>
</dbReference>
<evidence type="ECO:0000256" key="4">
    <source>
        <dbReference type="ARBA" id="ARBA00022737"/>
    </source>
</evidence>
<dbReference type="EMBL" id="FOHU01000004">
    <property type="protein sequence ID" value="SET07665.1"/>
    <property type="molecule type" value="Genomic_DNA"/>
</dbReference>
<feature type="binding site" evidence="7">
    <location>
        <position position="25"/>
    </location>
    <ligand>
        <name>[4Fe-4S] cluster</name>
        <dbReference type="ChEBI" id="CHEBI:49883"/>
        <label>2</label>
    </ligand>
</feature>
<feature type="binding site" evidence="7">
    <location>
        <position position="15"/>
    </location>
    <ligand>
        <name>[4Fe-4S] cluster</name>
        <dbReference type="ChEBI" id="CHEBI:49883"/>
        <label>1</label>
    </ligand>
</feature>
<feature type="domain" description="4Fe-4S ferredoxin-type" evidence="8">
    <location>
        <begin position="51"/>
        <end position="82"/>
    </location>
</feature>
<dbReference type="InterPro" id="IPR017896">
    <property type="entry name" value="4Fe4S_Fe-S-bd"/>
</dbReference>
<name>A0A1I0BKY6_9FIRM</name>
<feature type="binding site" evidence="7">
    <location>
        <position position="134"/>
    </location>
    <ligand>
        <name>[4Fe-4S] cluster</name>
        <dbReference type="ChEBI" id="CHEBI:49883"/>
        <label>2</label>
    </ligand>
</feature>
<comment type="subcellular location">
    <subcellularLocation>
        <location evidence="1">Cell envelope</location>
    </subcellularLocation>
</comment>
<keyword evidence="2 7" id="KW-0004">4Fe-4S</keyword>
<dbReference type="RefSeq" id="WP_090441130.1">
    <property type="nucleotide sequence ID" value="NZ_FOHU01000004.1"/>
</dbReference>
<gene>
    <name evidence="9" type="ORF">SAMN05660297_01320</name>
</gene>
<organism evidence="9 10">
    <name type="scientific">Natronincola peptidivorans</name>
    <dbReference type="NCBI Taxonomy" id="426128"/>
    <lineage>
        <taxon>Bacteria</taxon>
        <taxon>Bacillati</taxon>
        <taxon>Bacillota</taxon>
        <taxon>Clostridia</taxon>
        <taxon>Peptostreptococcales</taxon>
        <taxon>Natronincolaceae</taxon>
        <taxon>Natronincola</taxon>
    </lineage>
</organism>
<dbReference type="PROSITE" id="PS51379">
    <property type="entry name" value="4FE4S_FER_2"/>
    <property type="match status" value="3"/>
</dbReference>
<dbReference type="InterPro" id="IPR017900">
    <property type="entry name" value="4Fe4S_Fe_S_CS"/>
</dbReference>
<evidence type="ECO:0000256" key="1">
    <source>
        <dbReference type="ARBA" id="ARBA00004196"/>
    </source>
</evidence>
<dbReference type="PANTHER" id="PTHR43545:SF1">
    <property type="entry name" value="HYDROGENASE-2 OPERON PROTEIN HYBA"/>
    <property type="match status" value="1"/>
</dbReference>
<dbReference type="STRING" id="426128.SAMN05660297_01320"/>
<feature type="binding site" evidence="7">
    <location>
        <position position="68"/>
    </location>
    <ligand>
        <name>[4Fe-4S] cluster</name>
        <dbReference type="ChEBI" id="CHEBI:49883"/>
        <label>3</label>
    </ligand>
</feature>
<dbReference type="SUPFAM" id="SSF54862">
    <property type="entry name" value="4Fe-4S ferredoxins"/>
    <property type="match status" value="1"/>
</dbReference>
<feature type="binding site" evidence="7">
    <location>
        <position position="138"/>
    </location>
    <ligand>
        <name>[4Fe-4S] cluster</name>
        <dbReference type="ChEBI" id="CHEBI:49883"/>
        <label>1</label>
    </ligand>
</feature>
<evidence type="ECO:0000256" key="5">
    <source>
        <dbReference type="ARBA" id="ARBA00023004"/>
    </source>
</evidence>
<sequence>MSYENTAMLVDESLCTGCNACTVVCKQLYKLPHGVFRTKINRLSFGAYPEVKDYFDKRACFHCTDAACVKACPTGACQKDENGLTMINSSLCITCNWCVNNCPFNAVQPDRANGTIEKCTLCSGRIKKDQEPFCAEACTTRAVKFGTRGEMLQLGKKRVSELKSQGYTNAYLYGDYELNGLKVLTVLTDEPEKYNLPRNPKIPISLQIWKGIPFKPLVLAAGGAALAFNALHTRKVKNLQNKNKQNKGGE</sequence>
<comment type="cofactor">
    <cofactor evidence="7">
        <name>[4Fe-4S] cluster</name>
        <dbReference type="ChEBI" id="CHEBI:49883"/>
    </cofactor>
    <text evidence="7">Binds 4 [4Fe-4S] clusters per subunit.</text>
</comment>
<dbReference type="AlphaFoldDB" id="A0A1I0BKY6"/>
<dbReference type="Proteomes" id="UP000199568">
    <property type="component" value="Unassembled WGS sequence"/>
</dbReference>
<keyword evidence="4" id="KW-0677">Repeat</keyword>
<dbReference type="PIRSF" id="PIRSF036298">
    <property type="entry name" value="FDH_4Fe4S"/>
    <property type="match status" value="1"/>
</dbReference>
<keyword evidence="6 7" id="KW-0411">Iron-sulfur</keyword>
<keyword evidence="5 7" id="KW-0408">Iron</keyword>
<feature type="binding site" evidence="7">
    <location>
        <position position="72"/>
    </location>
    <ligand>
        <name>[4Fe-4S] cluster</name>
        <dbReference type="ChEBI" id="CHEBI:49883"/>
        <label>4</label>
    </ligand>
</feature>
<evidence type="ECO:0000259" key="8">
    <source>
        <dbReference type="PROSITE" id="PS51379"/>
    </source>
</evidence>
<evidence type="ECO:0000313" key="10">
    <source>
        <dbReference type="Proteomes" id="UP000199568"/>
    </source>
</evidence>
<dbReference type="Pfam" id="PF13247">
    <property type="entry name" value="Fer4_11"/>
    <property type="match status" value="1"/>
</dbReference>
<feature type="binding site" evidence="7">
    <location>
        <position position="122"/>
    </location>
    <ligand>
        <name>[4Fe-4S] cluster</name>
        <dbReference type="ChEBI" id="CHEBI:49883"/>
        <label>2</label>
    </ligand>
</feature>
<feature type="binding site" evidence="7">
    <location>
        <position position="18"/>
    </location>
    <ligand>
        <name>[4Fe-4S] cluster</name>
        <dbReference type="ChEBI" id="CHEBI:49883"/>
        <label>1</label>
    </ligand>
</feature>
<evidence type="ECO:0000256" key="7">
    <source>
        <dbReference type="PIRSR" id="PIRSR036298-50"/>
    </source>
</evidence>
<accession>A0A1I0BKY6</accession>
<feature type="binding site" evidence="7">
    <location>
        <position position="98"/>
    </location>
    <ligand>
        <name>[4Fe-4S] cluster</name>
        <dbReference type="ChEBI" id="CHEBI:49883"/>
        <label>4</label>
    </ligand>
</feature>
<evidence type="ECO:0000256" key="6">
    <source>
        <dbReference type="ARBA" id="ARBA00023014"/>
    </source>
</evidence>
<evidence type="ECO:0000256" key="3">
    <source>
        <dbReference type="ARBA" id="ARBA00022723"/>
    </source>
</evidence>
<dbReference type="Gene3D" id="3.30.70.20">
    <property type="match status" value="2"/>
</dbReference>
<feature type="binding site" evidence="7">
    <location>
        <position position="95"/>
    </location>
    <ligand>
        <name>[4Fe-4S] cluster</name>
        <dbReference type="ChEBI" id="CHEBI:49883"/>
        <label>4</label>
    </ligand>
</feature>
<reference evidence="9 10" key="1">
    <citation type="submission" date="2016-10" db="EMBL/GenBank/DDBJ databases">
        <authorList>
            <person name="de Groot N.N."/>
        </authorList>
    </citation>
    <scope>NUCLEOTIDE SEQUENCE [LARGE SCALE GENOMIC DNA]</scope>
    <source>
        <strain evidence="9 10">DSM 18979</strain>
    </source>
</reference>
<feature type="domain" description="4Fe-4S ferredoxin-type" evidence="8">
    <location>
        <begin position="6"/>
        <end position="34"/>
    </location>
</feature>
<keyword evidence="10" id="KW-1185">Reference proteome</keyword>
<dbReference type="InterPro" id="IPR051555">
    <property type="entry name" value="FDH_Electron_Transfer_Unit"/>
</dbReference>
<dbReference type="OrthoDB" id="9810688at2"/>
<feature type="binding site" evidence="7">
    <location>
        <position position="21"/>
    </location>
    <ligand>
        <name>[4Fe-4S] cluster</name>
        <dbReference type="ChEBI" id="CHEBI:49883"/>
        <label>1</label>
    </ligand>
</feature>
<evidence type="ECO:0000313" key="9">
    <source>
        <dbReference type="EMBL" id="SET07665.1"/>
    </source>
</evidence>
<feature type="binding site" evidence="7">
    <location>
        <position position="63"/>
    </location>
    <ligand>
        <name>[4Fe-4S] cluster</name>
        <dbReference type="ChEBI" id="CHEBI:49883"/>
        <label>3</label>
    </ligand>
</feature>
<dbReference type="PROSITE" id="PS00198">
    <property type="entry name" value="4FE4S_FER_1"/>
    <property type="match status" value="1"/>
</dbReference>
<feature type="binding site" evidence="7">
    <location>
        <position position="102"/>
    </location>
    <ligand>
        <name>[4Fe-4S] cluster</name>
        <dbReference type="ChEBI" id="CHEBI:49883"/>
        <label>3</label>
    </ligand>
</feature>
<dbReference type="PANTHER" id="PTHR43545">
    <property type="entry name" value="FORMATE DEHYDROGENASE, NITRATE-INDUCIBLE, IRON-SULFUR SUBUNIT"/>
    <property type="match status" value="1"/>
</dbReference>
<evidence type="ECO:0000256" key="2">
    <source>
        <dbReference type="ARBA" id="ARBA00022485"/>
    </source>
</evidence>
<dbReference type="InterPro" id="IPR014603">
    <property type="entry name" value="Formate_DH_Fe-S_su"/>
</dbReference>